<feature type="compositionally biased region" description="Acidic residues" evidence="1">
    <location>
        <begin position="30"/>
        <end position="49"/>
    </location>
</feature>
<dbReference type="EMBL" id="ML179374">
    <property type="protein sequence ID" value="THU89273.1"/>
    <property type="molecule type" value="Genomic_DNA"/>
</dbReference>
<feature type="compositionally biased region" description="Acidic residues" evidence="1">
    <location>
        <begin position="56"/>
        <end position="69"/>
    </location>
</feature>
<evidence type="ECO:0000313" key="2">
    <source>
        <dbReference type="EMBL" id="THU89273.1"/>
    </source>
</evidence>
<evidence type="ECO:0000313" key="3">
    <source>
        <dbReference type="Proteomes" id="UP000297245"/>
    </source>
</evidence>
<evidence type="ECO:0000256" key="1">
    <source>
        <dbReference type="SAM" id="MobiDB-lite"/>
    </source>
</evidence>
<evidence type="ECO:0008006" key="4">
    <source>
        <dbReference type="Google" id="ProtNLM"/>
    </source>
</evidence>
<accession>A0A4S8LK66</accession>
<reference evidence="2 3" key="1">
    <citation type="journal article" date="2019" name="Nat. Ecol. Evol.">
        <title>Megaphylogeny resolves global patterns of mushroom evolution.</title>
        <authorList>
            <person name="Varga T."/>
            <person name="Krizsan K."/>
            <person name="Foldi C."/>
            <person name="Dima B."/>
            <person name="Sanchez-Garcia M."/>
            <person name="Sanchez-Ramirez S."/>
            <person name="Szollosi G.J."/>
            <person name="Szarkandi J.G."/>
            <person name="Papp V."/>
            <person name="Albert L."/>
            <person name="Andreopoulos W."/>
            <person name="Angelini C."/>
            <person name="Antonin V."/>
            <person name="Barry K.W."/>
            <person name="Bougher N.L."/>
            <person name="Buchanan P."/>
            <person name="Buyck B."/>
            <person name="Bense V."/>
            <person name="Catcheside P."/>
            <person name="Chovatia M."/>
            <person name="Cooper J."/>
            <person name="Damon W."/>
            <person name="Desjardin D."/>
            <person name="Finy P."/>
            <person name="Geml J."/>
            <person name="Haridas S."/>
            <person name="Hughes K."/>
            <person name="Justo A."/>
            <person name="Karasinski D."/>
            <person name="Kautmanova I."/>
            <person name="Kiss B."/>
            <person name="Kocsube S."/>
            <person name="Kotiranta H."/>
            <person name="LaButti K.M."/>
            <person name="Lechner B.E."/>
            <person name="Liimatainen K."/>
            <person name="Lipzen A."/>
            <person name="Lukacs Z."/>
            <person name="Mihaltcheva S."/>
            <person name="Morgado L.N."/>
            <person name="Niskanen T."/>
            <person name="Noordeloos M.E."/>
            <person name="Ohm R.A."/>
            <person name="Ortiz-Santana B."/>
            <person name="Ovrebo C."/>
            <person name="Racz N."/>
            <person name="Riley R."/>
            <person name="Savchenko A."/>
            <person name="Shiryaev A."/>
            <person name="Soop K."/>
            <person name="Spirin V."/>
            <person name="Szebenyi C."/>
            <person name="Tomsovsky M."/>
            <person name="Tulloss R.E."/>
            <person name="Uehling J."/>
            <person name="Grigoriev I.V."/>
            <person name="Vagvolgyi C."/>
            <person name="Papp T."/>
            <person name="Martin F.M."/>
            <person name="Miettinen O."/>
            <person name="Hibbett D.S."/>
            <person name="Nagy L.G."/>
        </authorList>
    </citation>
    <scope>NUCLEOTIDE SEQUENCE [LARGE SCALE GENOMIC DNA]</scope>
    <source>
        <strain evidence="2 3">CBS 962.96</strain>
    </source>
</reference>
<organism evidence="2 3">
    <name type="scientific">Dendrothele bispora (strain CBS 962.96)</name>
    <dbReference type="NCBI Taxonomy" id="1314807"/>
    <lineage>
        <taxon>Eukaryota</taxon>
        <taxon>Fungi</taxon>
        <taxon>Dikarya</taxon>
        <taxon>Basidiomycota</taxon>
        <taxon>Agaricomycotina</taxon>
        <taxon>Agaricomycetes</taxon>
        <taxon>Agaricomycetidae</taxon>
        <taxon>Agaricales</taxon>
        <taxon>Agaricales incertae sedis</taxon>
        <taxon>Dendrothele</taxon>
    </lineage>
</organism>
<protein>
    <recommendedName>
        <fullName evidence="4">Myb-like domain-containing protein</fullName>
    </recommendedName>
</protein>
<feature type="compositionally biased region" description="Basic and acidic residues" evidence="1">
    <location>
        <begin position="1"/>
        <end position="10"/>
    </location>
</feature>
<feature type="compositionally biased region" description="Polar residues" evidence="1">
    <location>
        <begin position="13"/>
        <end position="28"/>
    </location>
</feature>
<name>A0A4S8LK66_DENBC</name>
<gene>
    <name evidence="2" type="ORF">K435DRAFT_802860</name>
</gene>
<keyword evidence="3" id="KW-1185">Reference proteome</keyword>
<proteinExistence type="predicted"/>
<sequence length="372" mass="41541">MRTRSQRREGSSICKTSEPDSTPCQAVSTGDEETSNGDESLQEEDDEQDTEHGEEGGEEEGEEEAEDNGQDSHNIASDDDDPTRAENRRKHNWKAWEDRFFVKELLVARPFTAKRGKASTAAWQSFSEQVLLESSTKGSQTPIDRSADSCKSRFLILMKRFHSDQARSMQKTGTDEEIDEFIKNLTELASLHVSHKENIENLSAQARKKITVEKTAGEELWDASMRSLIPREQLTDVTQLDGATVRERQGQQKRAYSGHSESDTDSNKENDSALQKPVRQAIEDQASNDEKMLEWAQACDEERFEQTQLGQQAIIDSINDSNARLQETMTAGFTSIMQGLTELAKALQPSDPGPSNQATLNNAIAAAILKKL</sequence>
<dbReference type="OrthoDB" id="3265199at2759"/>
<feature type="region of interest" description="Disordered" evidence="1">
    <location>
        <begin position="1"/>
        <end position="89"/>
    </location>
</feature>
<dbReference type="AlphaFoldDB" id="A0A4S8LK66"/>
<feature type="compositionally biased region" description="Basic and acidic residues" evidence="1">
    <location>
        <begin position="260"/>
        <end position="271"/>
    </location>
</feature>
<dbReference type="Proteomes" id="UP000297245">
    <property type="component" value="Unassembled WGS sequence"/>
</dbReference>
<feature type="region of interest" description="Disordered" evidence="1">
    <location>
        <begin position="239"/>
        <end position="278"/>
    </location>
</feature>